<accession>M3IIM9</accession>
<sequence>MGKSGRVRFDLFDFYSGYSVFDKNGLKNEILNTKNLLVKLTPKILFQIHSKIVIEVELVIVTILRF</sequence>
<dbReference type="Proteomes" id="UP000011778">
    <property type="component" value="Unassembled WGS sequence"/>
</dbReference>
<dbReference type="EMBL" id="AFMD02000404">
    <property type="protein sequence ID" value="EMG20527.1"/>
    <property type="molecule type" value="Genomic_DNA"/>
</dbReference>
<dbReference type="AlphaFoldDB" id="M3IIM9"/>
<evidence type="ECO:0000313" key="1">
    <source>
        <dbReference type="EMBL" id="EMG20527.1"/>
    </source>
</evidence>
<proteinExistence type="predicted"/>
<protein>
    <submittedName>
        <fullName evidence="1">Uncharacterized protein</fullName>
    </submittedName>
</protein>
<organism evidence="1 2">
    <name type="scientific">Leptospira interrogans serovar Copenhageni str. LT2050</name>
    <dbReference type="NCBI Taxonomy" id="1001598"/>
    <lineage>
        <taxon>Bacteria</taxon>
        <taxon>Pseudomonadati</taxon>
        <taxon>Spirochaetota</taxon>
        <taxon>Spirochaetia</taxon>
        <taxon>Leptospirales</taxon>
        <taxon>Leptospiraceae</taxon>
        <taxon>Leptospira</taxon>
    </lineage>
</organism>
<comment type="caution">
    <text evidence="1">The sequence shown here is derived from an EMBL/GenBank/DDBJ whole genome shotgun (WGS) entry which is preliminary data.</text>
</comment>
<reference evidence="1 2" key="1">
    <citation type="submission" date="2013-02" db="EMBL/GenBank/DDBJ databases">
        <authorList>
            <person name="Harkins D.M."/>
            <person name="Durkin A.S."/>
            <person name="Brinkac L.M."/>
            <person name="Haft D.H."/>
            <person name="Selengut J.D."/>
            <person name="Sanka R."/>
            <person name="DePew J."/>
            <person name="Purushe J."/>
            <person name="Tulsiani S.M."/>
            <person name="Graham G.C."/>
            <person name="Burns M.-A."/>
            <person name="Dohnt M.F."/>
            <person name="Smythe L.D."/>
            <person name="McKay D.B."/>
            <person name="Craig S.B."/>
            <person name="Vinetz J.M."/>
            <person name="Sutton G.G."/>
            <person name="Nierman W.C."/>
            <person name="Fouts D.E."/>
        </authorList>
    </citation>
    <scope>NUCLEOTIDE SEQUENCE [LARGE SCALE GENOMIC DNA]</scope>
    <source>
        <strain evidence="1 2">LT2050</strain>
    </source>
</reference>
<gene>
    <name evidence="1" type="ORF">LEP1GSC150_0138</name>
</gene>
<evidence type="ECO:0000313" key="2">
    <source>
        <dbReference type="Proteomes" id="UP000011778"/>
    </source>
</evidence>
<name>M3IIM9_LEPIT</name>